<comment type="caution">
    <text evidence="1">The sequence shown here is derived from an EMBL/GenBank/DDBJ whole genome shotgun (WGS) entry which is preliminary data.</text>
</comment>
<name>A0A9X0R4K9_9PROT</name>
<evidence type="ECO:0000313" key="2">
    <source>
        <dbReference type="Proteomes" id="UP000600101"/>
    </source>
</evidence>
<dbReference type="Proteomes" id="UP000600101">
    <property type="component" value="Unassembled WGS sequence"/>
</dbReference>
<protein>
    <submittedName>
        <fullName evidence="1">Uncharacterized protein</fullName>
    </submittedName>
</protein>
<dbReference type="RefSeq" id="WP_186773670.1">
    <property type="nucleotide sequence ID" value="NZ_JACOMF010000094.1"/>
</dbReference>
<reference evidence="1" key="1">
    <citation type="submission" date="2020-08" db="EMBL/GenBank/DDBJ databases">
        <authorList>
            <person name="Hu Y."/>
            <person name="Nguyen S.V."/>
            <person name="Li F."/>
            <person name="Fanning S."/>
        </authorList>
    </citation>
    <scope>NUCLEOTIDE SEQUENCE</scope>
    <source>
        <strain evidence="1">SYSU D8009</strain>
    </source>
</reference>
<proteinExistence type="predicted"/>
<sequence>MTFPVSGCCPRRGEFGIAVSSSPIVAAHRAHARAGRRRGREGRPVNSAGMSVVRDFPWLLADLHADWTGAPAELRTFWRPRQEIRLNRAFDPSAAPAFGVPGDP</sequence>
<dbReference type="SUPFAM" id="SSF56235">
    <property type="entry name" value="N-terminal nucleophile aminohydrolases (Ntn hydrolases)"/>
    <property type="match status" value="1"/>
</dbReference>
<keyword evidence="2" id="KW-1185">Reference proteome</keyword>
<dbReference type="AlphaFoldDB" id="A0A9X0R4K9"/>
<evidence type="ECO:0000313" key="1">
    <source>
        <dbReference type="EMBL" id="MBC4018930.1"/>
    </source>
</evidence>
<dbReference type="InterPro" id="IPR029055">
    <property type="entry name" value="Ntn_hydrolases_N"/>
</dbReference>
<organism evidence="1 2">
    <name type="scientific">Siccirubricoccus deserti</name>
    <dbReference type="NCBI Taxonomy" id="2013562"/>
    <lineage>
        <taxon>Bacteria</taxon>
        <taxon>Pseudomonadati</taxon>
        <taxon>Pseudomonadota</taxon>
        <taxon>Alphaproteobacteria</taxon>
        <taxon>Acetobacterales</taxon>
        <taxon>Roseomonadaceae</taxon>
        <taxon>Siccirubricoccus</taxon>
    </lineage>
</organism>
<dbReference type="EMBL" id="JACOMF010000094">
    <property type="protein sequence ID" value="MBC4018930.1"/>
    <property type="molecule type" value="Genomic_DNA"/>
</dbReference>
<accession>A0A9X0R4K9</accession>
<gene>
    <name evidence="1" type="ORF">H7965_27140</name>
</gene>